<keyword evidence="3" id="KW-0411">Iron-sulfur</keyword>
<dbReference type="OrthoDB" id="1809610at2"/>
<dbReference type="InterPro" id="IPR017896">
    <property type="entry name" value="4Fe4S_Fe-S-bd"/>
</dbReference>
<dbReference type="AlphaFoldDB" id="A0A6N7IL86"/>
<dbReference type="Pfam" id="PF00037">
    <property type="entry name" value="Fer4"/>
    <property type="match status" value="1"/>
</dbReference>
<proteinExistence type="predicted"/>
<dbReference type="Gene3D" id="3.30.70.20">
    <property type="match status" value="1"/>
</dbReference>
<dbReference type="EMBL" id="WHYR01000001">
    <property type="protein sequence ID" value="MQL50742.1"/>
    <property type="molecule type" value="Genomic_DNA"/>
</dbReference>
<evidence type="ECO:0000259" key="4">
    <source>
        <dbReference type="PROSITE" id="PS51379"/>
    </source>
</evidence>
<protein>
    <recommendedName>
        <fullName evidence="4">4Fe-4S ferredoxin-type domain-containing protein</fullName>
    </recommendedName>
</protein>
<dbReference type="GO" id="GO:0051536">
    <property type="term" value="F:iron-sulfur cluster binding"/>
    <property type="evidence" value="ECO:0007669"/>
    <property type="project" value="UniProtKB-KW"/>
</dbReference>
<dbReference type="PROSITE" id="PS00198">
    <property type="entry name" value="4FE4S_FER_1"/>
    <property type="match status" value="1"/>
</dbReference>
<keyword evidence="6" id="KW-1185">Reference proteome</keyword>
<dbReference type="SUPFAM" id="SSF54862">
    <property type="entry name" value="4Fe-4S ferredoxins"/>
    <property type="match status" value="1"/>
</dbReference>
<comment type="caution">
    <text evidence="5">The sequence shown here is derived from an EMBL/GenBank/DDBJ whole genome shotgun (WGS) entry which is preliminary data.</text>
</comment>
<evidence type="ECO:0000256" key="2">
    <source>
        <dbReference type="ARBA" id="ARBA00023004"/>
    </source>
</evidence>
<dbReference type="PROSITE" id="PS51379">
    <property type="entry name" value="4FE4S_FER_2"/>
    <property type="match status" value="2"/>
</dbReference>
<evidence type="ECO:0000256" key="3">
    <source>
        <dbReference type="ARBA" id="ARBA00023014"/>
    </source>
</evidence>
<feature type="domain" description="4Fe-4S ferredoxin-type" evidence="4">
    <location>
        <begin position="48"/>
        <end position="78"/>
    </location>
</feature>
<gene>
    <name evidence="5" type="ORF">GFC01_00290</name>
</gene>
<dbReference type="GO" id="GO:0046872">
    <property type="term" value="F:metal ion binding"/>
    <property type="evidence" value="ECO:0007669"/>
    <property type="project" value="UniProtKB-KW"/>
</dbReference>
<dbReference type="Proteomes" id="UP000441717">
    <property type="component" value="Unassembled WGS sequence"/>
</dbReference>
<evidence type="ECO:0000313" key="6">
    <source>
        <dbReference type="Proteomes" id="UP000441717"/>
    </source>
</evidence>
<keyword evidence="1" id="KW-0479">Metal-binding</keyword>
<accession>A0A6N7IL86</accession>
<feature type="domain" description="4Fe-4S ferredoxin-type" evidence="4">
    <location>
        <begin position="5"/>
        <end position="35"/>
    </location>
</feature>
<evidence type="ECO:0000256" key="1">
    <source>
        <dbReference type="ARBA" id="ARBA00022723"/>
    </source>
</evidence>
<dbReference type="InterPro" id="IPR017900">
    <property type="entry name" value="4Fe4S_Fe_S_CS"/>
</dbReference>
<sequence length="86" mass="9419">MTMAREMVIRPDRCTGCCTCALTCAVTYLGEFDLTRACIRITRHEFEGTFDITFSSTCRNCKQCALACPSGALRAVEIPEGEKEGG</sequence>
<evidence type="ECO:0000313" key="5">
    <source>
        <dbReference type="EMBL" id="MQL50742.1"/>
    </source>
</evidence>
<keyword evidence="2" id="KW-0408">Iron</keyword>
<reference evidence="5 6" key="1">
    <citation type="submission" date="2019-10" db="EMBL/GenBank/DDBJ databases">
        <title>Comparative genomics of sulfur disproportionating microorganisms.</title>
        <authorList>
            <person name="Ward L.M."/>
            <person name="Bertran E."/>
            <person name="Johnston D."/>
        </authorList>
    </citation>
    <scope>NUCLEOTIDE SEQUENCE [LARGE SCALE GENOMIC DNA]</scope>
    <source>
        <strain evidence="5 6">DSM 14055</strain>
    </source>
</reference>
<name>A0A6N7IL86_9FIRM</name>
<organism evidence="5 6">
    <name type="scientific">Desulfofundulus thermobenzoicus</name>
    <dbReference type="NCBI Taxonomy" id="29376"/>
    <lineage>
        <taxon>Bacteria</taxon>
        <taxon>Bacillati</taxon>
        <taxon>Bacillota</taxon>
        <taxon>Clostridia</taxon>
        <taxon>Eubacteriales</taxon>
        <taxon>Peptococcaceae</taxon>
        <taxon>Desulfofundulus</taxon>
    </lineage>
</organism>